<evidence type="ECO:0000313" key="2">
    <source>
        <dbReference type="EMBL" id="KAL2526671.1"/>
    </source>
</evidence>
<evidence type="ECO:0000259" key="1">
    <source>
        <dbReference type="PROSITE" id="PS50878"/>
    </source>
</evidence>
<comment type="caution">
    <text evidence="2">The sequence shown here is derived from an EMBL/GenBank/DDBJ whole genome shotgun (WGS) entry which is preliminary data.</text>
</comment>
<dbReference type="SUPFAM" id="SSF56672">
    <property type="entry name" value="DNA/RNA polymerases"/>
    <property type="match status" value="1"/>
</dbReference>
<reference evidence="3" key="1">
    <citation type="submission" date="2024-07" db="EMBL/GenBank/DDBJ databases">
        <title>Two chromosome-level genome assemblies of Korean endemic species Abeliophyllum distichum and Forsythia ovata (Oleaceae).</title>
        <authorList>
            <person name="Jang H."/>
        </authorList>
    </citation>
    <scope>NUCLEOTIDE SEQUENCE [LARGE SCALE GENOMIC DNA]</scope>
</reference>
<gene>
    <name evidence="2" type="ORF">Adt_11725</name>
</gene>
<proteinExistence type="predicted"/>
<name>A0ABD1UNY7_9LAMI</name>
<dbReference type="PANTHER" id="PTHR33064">
    <property type="entry name" value="POL PROTEIN"/>
    <property type="match status" value="1"/>
</dbReference>
<dbReference type="Proteomes" id="UP001604336">
    <property type="component" value="Unassembled WGS sequence"/>
</dbReference>
<protein>
    <submittedName>
        <fullName evidence="2">Retrovirus-related Pol polyprotein from transposon 17.6</fullName>
    </submittedName>
</protein>
<dbReference type="PROSITE" id="PS50878">
    <property type="entry name" value="RT_POL"/>
    <property type="match status" value="1"/>
</dbReference>
<dbReference type="InterPro" id="IPR051320">
    <property type="entry name" value="Viral_Replic_Matur_Polypro"/>
</dbReference>
<accession>A0ABD1UNY7</accession>
<dbReference type="InterPro" id="IPR043128">
    <property type="entry name" value="Rev_trsase/Diguanyl_cyclase"/>
</dbReference>
<dbReference type="EMBL" id="JBFOLK010000003">
    <property type="protein sequence ID" value="KAL2526671.1"/>
    <property type="molecule type" value="Genomic_DNA"/>
</dbReference>
<sequence length="162" mass="18435">MEVYIDDMLVKSVNTEDHIGHLREMFEILHKYRIKLNPLKFSFGVTSGKFLGYMVNKRGIEVNPKKIKALVDMRSPSFPKEIPKIENGYADALSKLASSKNFSLMRAIPVEKLSNPSIDEAASLNVMVINEFSKWVKEIVEYLTDQVSPEDKKKPENSTEGL</sequence>
<dbReference type="InterPro" id="IPR043502">
    <property type="entry name" value="DNA/RNA_pol_sf"/>
</dbReference>
<feature type="domain" description="Reverse transcriptase" evidence="1">
    <location>
        <begin position="1"/>
        <end position="55"/>
    </location>
</feature>
<organism evidence="2 3">
    <name type="scientific">Abeliophyllum distichum</name>
    <dbReference type="NCBI Taxonomy" id="126358"/>
    <lineage>
        <taxon>Eukaryota</taxon>
        <taxon>Viridiplantae</taxon>
        <taxon>Streptophyta</taxon>
        <taxon>Embryophyta</taxon>
        <taxon>Tracheophyta</taxon>
        <taxon>Spermatophyta</taxon>
        <taxon>Magnoliopsida</taxon>
        <taxon>eudicotyledons</taxon>
        <taxon>Gunneridae</taxon>
        <taxon>Pentapetalae</taxon>
        <taxon>asterids</taxon>
        <taxon>lamiids</taxon>
        <taxon>Lamiales</taxon>
        <taxon>Oleaceae</taxon>
        <taxon>Forsythieae</taxon>
        <taxon>Abeliophyllum</taxon>
    </lineage>
</organism>
<dbReference type="InterPro" id="IPR000477">
    <property type="entry name" value="RT_dom"/>
</dbReference>
<dbReference type="Pfam" id="PF00078">
    <property type="entry name" value="RVT_1"/>
    <property type="match status" value="1"/>
</dbReference>
<dbReference type="PANTHER" id="PTHR33064:SF37">
    <property type="entry name" value="RIBONUCLEASE H"/>
    <property type="match status" value="1"/>
</dbReference>
<evidence type="ECO:0000313" key="3">
    <source>
        <dbReference type="Proteomes" id="UP001604336"/>
    </source>
</evidence>
<dbReference type="Gene3D" id="3.30.70.270">
    <property type="match status" value="1"/>
</dbReference>
<keyword evidence="3" id="KW-1185">Reference proteome</keyword>
<dbReference type="AlphaFoldDB" id="A0ABD1UNY7"/>